<sequence length="161" mass="16429">MPGPGEDRMAEMRSKGLLPAVGVGAAVYFVTGLVSISTLGLVGVGAGVGYGVGSWLADAYYKKLDEKEAAQGGAQEGLPWAVQAALQSWQAFLQARVPGGQVTPQVVEQLFSEFEHLEPAHANSVRALVVAGAPGAGGFGDTPVMQHGGATVVAPRMAAEV</sequence>
<dbReference type="EMBL" id="HBGW01031883">
    <property type="protein sequence ID" value="CAD9553111.1"/>
    <property type="molecule type" value="Transcribed_RNA"/>
</dbReference>
<accession>A0A7S2JNJ0</accession>
<keyword evidence="1" id="KW-1133">Transmembrane helix</keyword>
<reference evidence="2" key="1">
    <citation type="submission" date="2021-01" db="EMBL/GenBank/DDBJ databases">
        <authorList>
            <person name="Corre E."/>
            <person name="Pelletier E."/>
            <person name="Niang G."/>
            <person name="Scheremetjew M."/>
            <person name="Finn R."/>
            <person name="Kale V."/>
            <person name="Holt S."/>
            <person name="Cochrane G."/>
            <person name="Meng A."/>
            <person name="Brown T."/>
            <person name="Cohen L."/>
        </authorList>
    </citation>
    <scope>NUCLEOTIDE SEQUENCE</scope>
    <source>
        <strain evidence="2">RCC3387</strain>
    </source>
</reference>
<keyword evidence="1" id="KW-0472">Membrane</keyword>
<feature type="transmembrane region" description="Helical" evidence="1">
    <location>
        <begin position="42"/>
        <end position="61"/>
    </location>
</feature>
<evidence type="ECO:0000313" key="2">
    <source>
        <dbReference type="EMBL" id="CAD9553111.1"/>
    </source>
</evidence>
<keyword evidence="1" id="KW-0812">Transmembrane</keyword>
<proteinExistence type="predicted"/>
<dbReference type="AlphaFoldDB" id="A0A7S2JNJ0"/>
<evidence type="ECO:0000256" key="1">
    <source>
        <dbReference type="SAM" id="Phobius"/>
    </source>
</evidence>
<protein>
    <submittedName>
        <fullName evidence="2">Uncharacterized protein</fullName>
    </submittedName>
</protein>
<name>A0A7S2JNJ0_9DINO</name>
<gene>
    <name evidence="2" type="ORF">BRAN1462_LOCUS20140</name>
</gene>
<organism evidence="2">
    <name type="scientific">Zooxanthella nutricula</name>
    <dbReference type="NCBI Taxonomy" id="1333877"/>
    <lineage>
        <taxon>Eukaryota</taxon>
        <taxon>Sar</taxon>
        <taxon>Alveolata</taxon>
        <taxon>Dinophyceae</taxon>
        <taxon>Peridiniales</taxon>
        <taxon>Peridiniales incertae sedis</taxon>
        <taxon>Zooxanthella</taxon>
    </lineage>
</organism>